<comment type="subcellular location">
    <subcellularLocation>
        <location evidence="2">Membrane</location>
        <topology evidence="2">Lipid-anchor</topology>
        <topology evidence="2">GPI-anchor</topology>
    </subcellularLocation>
    <subcellularLocation>
        <location evidence="1">Membrane</location>
        <topology evidence="1">Multi-pass membrane protein</topology>
    </subcellularLocation>
    <subcellularLocation>
        <location evidence="3">Secreted</location>
    </subcellularLocation>
</comment>
<proteinExistence type="inferred from homology"/>
<feature type="transmembrane region" description="Helical" evidence="15">
    <location>
        <begin position="247"/>
        <end position="277"/>
    </location>
</feature>
<keyword evidence="6" id="KW-0336">GPI-anchor</keyword>
<feature type="compositionally biased region" description="Polar residues" evidence="14">
    <location>
        <begin position="103"/>
        <end position="117"/>
    </location>
</feature>
<feature type="chain" id="PRO_5014183011" evidence="16">
    <location>
        <begin position="20"/>
        <end position="470"/>
    </location>
</feature>
<reference evidence="19 20" key="1">
    <citation type="journal article" date="2017" name="BMC Genomics">
        <title>Chromosome level assembly and secondary metabolite potential of the parasitic fungus Cordyceps militaris.</title>
        <authorList>
            <person name="Kramer G.J."/>
            <person name="Nodwell J.R."/>
        </authorList>
    </citation>
    <scope>NUCLEOTIDE SEQUENCE [LARGE SCALE GENOMIC DNA]</scope>
    <source>
        <strain evidence="19 20">ATCC 34164</strain>
    </source>
</reference>
<feature type="domain" description="CFEM" evidence="17">
    <location>
        <begin position="33"/>
        <end position="86"/>
    </location>
</feature>
<feature type="domain" description="Rhodopsin" evidence="18">
    <location>
        <begin position="160"/>
        <end position="393"/>
    </location>
</feature>
<evidence type="ECO:0000256" key="16">
    <source>
        <dbReference type="SAM" id="SignalP"/>
    </source>
</evidence>
<dbReference type="GO" id="GO:0005576">
    <property type="term" value="C:extracellular region"/>
    <property type="evidence" value="ECO:0007669"/>
    <property type="project" value="UniProtKB-SubCell"/>
</dbReference>
<feature type="compositionally biased region" description="Pro residues" evidence="14">
    <location>
        <begin position="447"/>
        <end position="470"/>
    </location>
</feature>
<comment type="similarity">
    <text evidence="4">Belongs to the RBT5 family.</text>
</comment>
<sequence length="470" mass="52019">MRLLHALSTVLAASTLSAAAEQKPSGLSLTDAISQMPPCALSCLLKAVSEVGCDPLDKTCICKTNFHTIEETASPCIIKACTFTQAMRKNPAHSLLTKPSPGDQPTDSTSQTEARNLTARSCDAPVRDKTARYNVMAVTLGVITNLLVAVRLVFKRFFSYRQALGWDDYTIIGAVLLGIPATVINIHGLTASGMGRDVWTLTVDEVNRFGAYFYTMEVLYLAEIACIKLSLSVFYLYIFPGERTRRLLWATVVFNVASGIAFVVAGVVQCIPIPFFWHKYTDPAAKGHCIDINTFGWSHAAVSIAVDLWLIAIPLSQLPKLQLHWKKKVGVTLMFLLGTFVTVVSILRLQSLIYLARSFNPTWDQWIVAWWSTIEVHVGMICASLPTLRLVLVRMWPRVFSTNISRSKSITERNTRPSSTSYIIQSKEVTLSSIEIELGATSSPEIRPVPPPKNDFSPPSPRPFVPPKDW</sequence>
<evidence type="ECO:0000256" key="9">
    <source>
        <dbReference type="ARBA" id="ARBA00022989"/>
    </source>
</evidence>
<evidence type="ECO:0000256" key="1">
    <source>
        <dbReference type="ARBA" id="ARBA00004141"/>
    </source>
</evidence>
<evidence type="ECO:0000313" key="20">
    <source>
        <dbReference type="Proteomes" id="UP000323067"/>
    </source>
</evidence>
<gene>
    <name evidence="19" type="ORF">A9K55_000390</name>
</gene>
<dbReference type="AlphaFoldDB" id="A0A2H4SVC0"/>
<dbReference type="Pfam" id="PF20684">
    <property type="entry name" value="Fung_rhodopsin"/>
    <property type="match status" value="1"/>
</dbReference>
<feature type="region of interest" description="Disordered" evidence="14">
    <location>
        <begin position="442"/>
        <end position="470"/>
    </location>
</feature>
<dbReference type="GO" id="GO:0098552">
    <property type="term" value="C:side of membrane"/>
    <property type="evidence" value="ECO:0007669"/>
    <property type="project" value="UniProtKB-KW"/>
</dbReference>
<keyword evidence="12" id="KW-0449">Lipoprotein</keyword>
<evidence type="ECO:0000256" key="10">
    <source>
        <dbReference type="ARBA" id="ARBA00023136"/>
    </source>
</evidence>
<evidence type="ECO:0000313" key="19">
    <source>
        <dbReference type="EMBL" id="ATY67065.1"/>
    </source>
</evidence>
<keyword evidence="11" id="KW-1015">Disulfide bond</keyword>
<evidence type="ECO:0000256" key="12">
    <source>
        <dbReference type="ARBA" id="ARBA00023288"/>
    </source>
</evidence>
<evidence type="ECO:0000259" key="18">
    <source>
        <dbReference type="Pfam" id="PF20684"/>
    </source>
</evidence>
<evidence type="ECO:0000256" key="6">
    <source>
        <dbReference type="ARBA" id="ARBA00022622"/>
    </source>
</evidence>
<evidence type="ECO:0000256" key="8">
    <source>
        <dbReference type="ARBA" id="ARBA00022729"/>
    </source>
</evidence>
<evidence type="ECO:0000256" key="3">
    <source>
        <dbReference type="ARBA" id="ARBA00004613"/>
    </source>
</evidence>
<dbReference type="InterPro" id="IPR052337">
    <property type="entry name" value="SAT4-like"/>
</dbReference>
<evidence type="ECO:0000256" key="2">
    <source>
        <dbReference type="ARBA" id="ARBA00004589"/>
    </source>
</evidence>
<feature type="transmembrane region" description="Helical" evidence="15">
    <location>
        <begin position="369"/>
        <end position="392"/>
    </location>
</feature>
<feature type="transmembrane region" description="Helical" evidence="15">
    <location>
        <begin position="329"/>
        <end position="349"/>
    </location>
</feature>
<dbReference type="EMBL" id="CP023328">
    <property type="protein sequence ID" value="ATY67065.1"/>
    <property type="molecule type" value="Genomic_DNA"/>
</dbReference>
<keyword evidence="8 16" id="KW-0732">Signal</keyword>
<evidence type="ECO:0000256" key="13">
    <source>
        <dbReference type="ARBA" id="ARBA00038359"/>
    </source>
</evidence>
<comment type="similarity">
    <text evidence="13">Belongs to the SAT4 family.</text>
</comment>
<evidence type="ECO:0000256" key="7">
    <source>
        <dbReference type="ARBA" id="ARBA00022692"/>
    </source>
</evidence>
<feature type="signal peptide" evidence="16">
    <location>
        <begin position="1"/>
        <end position="19"/>
    </location>
</feature>
<evidence type="ECO:0000256" key="5">
    <source>
        <dbReference type="ARBA" id="ARBA00022525"/>
    </source>
</evidence>
<feature type="transmembrane region" description="Helical" evidence="15">
    <location>
        <begin position="166"/>
        <end position="186"/>
    </location>
</feature>
<dbReference type="PANTHER" id="PTHR33048">
    <property type="entry name" value="PTH11-LIKE INTEGRAL MEMBRANE PROTEIN (AFU_ORTHOLOGUE AFUA_5G11245)"/>
    <property type="match status" value="1"/>
</dbReference>
<feature type="transmembrane region" description="Helical" evidence="15">
    <location>
        <begin position="218"/>
        <end position="238"/>
    </location>
</feature>
<dbReference type="InterPro" id="IPR049326">
    <property type="entry name" value="Rhodopsin_dom_fungi"/>
</dbReference>
<dbReference type="Pfam" id="PF05730">
    <property type="entry name" value="CFEM"/>
    <property type="match status" value="1"/>
</dbReference>
<organism evidence="19 20">
    <name type="scientific">Cordyceps militaris</name>
    <name type="common">Caterpillar fungus</name>
    <name type="synonym">Clavaria militaris</name>
    <dbReference type="NCBI Taxonomy" id="73501"/>
    <lineage>
        <taxon>Eukaryota</taxon>
        <taxon>Fungi</taxon>
        <taxon>Dikarya</taxon>
        <taxon>Ascomycota</taxon>
        <taxon>Pezizomycotina</taxon>
        <taxon>Sordariomycetes</taxon>
        <taxon>Hypocreomycetidae</taxon>
        <taxon>Hypocreales</taxon>
        <taxon>Cordycipitaceae</taxon>
        <taxon>Cordyceps</taxon>
    </lineage>
</organism>
<accession>A0A2H4SVC0</accession>
<evidence type="ECO:0000256" key="4">
    <source>
        <dbReference type="ARBA" id="ARBA00010031"/>
    </source>
</evidence>
<evidence type="ECO:0000256" key="11">
    <source>
        <dbReference type="ARBA" id="ARBA00023157"/>
    </source>
</evidence>
<keyword evidence="5" id="KW-0964">Secreted</keyword>
<evidence type="ECO:0000259" key="17">
    <source>
        <dbReference type="Pfam" id="PF05730"/>
    </source>
</evidence>
<keyword evidence="6" id="KW-0325">Glycoprotein</keyword>
<feature type="transmembrane region" description="Helical" evidence="15">
    <location>
        <begin position="297"/>
        <end position="317"/>
    </location>
</feature>
<dbReference type="VEuPathDB" id="FungiDB:CCM_09217"/>
<dbReference type="Proteomes" id="UP000323067">
    <property type="component" value="Chromosome i"/>
</dbReference>
<name>A0A2H4SVC0_CORMI</name>
<keyword evidence="10 15" id="KW-0472">Membrane</keyword>
<feature type="transmembrane region" description="Helical" evidence="15">
    <location>
        <begin position="133"/>
        <end position="154"/>
    </location>
</feature>
<evidence type="ECO:0000256" key="14">
    <source>
        <dbReference type="SAM" id="MobiDB-lite"/>
    </source>
</evidence>
<protein>
    <submittedName>
        <fullName evidence="19">Extracellular membrane 8-cysteine CFEM</fullName>
    </submittedName>
</protein>
<dbReference type="PANTHER" id="PTHR33048:SF143">
    <property type="entry name" value="EXTRACELLULAR MEMBRANE PROTEIN CFEM DOMAIN-CONTAINING PROTEIN-RELATED"/>
    <property type="match status" value="1"/>
</dbReference>
<evidence type="ECO:0000256" key="15">
    <source>
        <dbReference type="SAM" id="Phobius"/>
    </source>
</evidence>
<keyword evidence="9 15" id="KW-1133">Transmembrane helix</keyword>
<dbReference type="VEuPathDB" id="FungiDB:A9K55_000390"/>
<dbReference type="OrthoDB" id="2496787at2759"/>
<dbReference type="InterPro" id="IPR008427">
    <property type="entry name" value="Extracellular_membr_CFEM_dom"/>
</dbReference>
<keyword evidence="7 15" id="KW-0812">Transmembrane</keyword>
<feature type="region of interest" description="Disordered" evidence="14">
    <location>
        <begin position="93"/>
        <end position="117"/>
    </location>
</feature>